<keyword evidence="1" id="KW-0862">Zinc</keyword>
<dbReference type="RefSeq" id="WP_051699363.1">
    <property type="nucleotide sequence ID" value="NZ_JMIW01000009.1"/>
</dbReference>
<feature type="domain" description="SWIM-type" evidence="2">
    <location>
        <begin position="409"/>
        <end position="446"/>
    </location>
</feature>
<evidence type="ECO:0000313" key="3">
    <source>
        <dbReference type="EMBL" id="KEO88643.1"/>
    </source>
</evidence>
<dbReference type="EMBL" id="JMIW01000009">
    <property type="protein sequence ID" value="KEO88643.1"/>
    <property type="molecule type" value="Genomic_DNA"/>
</dbReference>
<dbReference type="Pfam" id="PF04434">
    <property type="entry name" value="SWIM"/>
    <property type="match status" value="1"/>
</dbReference>
<evidence type="ECO:0000313" key="4">
    <source>
        <dbReference type="Proteomes" id="UP000027647"/>
    </source>
</evidence>
<dbReference type="PROSITE" id="PS50966">
    <property type="entry name" value="ZF_SWIM"/>
    <property type="match status" value="1"/>
</dbReference>
<accession>A0A074MA05</accession>
<comment type="caution">
    <text evidence="3">The sequence shown here is derived from an EMBL/GenBank/DDBJ whole genome shotgun (WGS) entry which is preliminary data.</text>
</comment>
<keyword evidence="1" id="KW-0479">Metal-binding</keyword>
<organism evidence="3 4">
    <name type="scientific">Erythrobacter longus</name>
    <dbReference type="NCBI Taxonomy" id="1044"/>
    <lineage>
        <taxon>Bacteria</taxon>
        <taxon>Pseudomonadati</taxon>
        <taxon>Pseudomonadota</taxon>
        <taxon>Alphaproteobacteria</taxon>
        <taxon>Sphingomonadales</taxon>
        <taxon>Erythrobacteraceae</taxon>
        <taxon>Erythrobacter/Porphyrobacter group</taxon>
        <taxon>Erythrobacter</taxon>
    </lineage>
</organism>
<keyword evidence="4" id="KW-1185">Reference proteome</keyword>
<dbReference type="eggNOG" id="COG2345">
    <property type="taxonomic scope" value="Bacteria"/>
</dbReference>
<dbReference type="InterPro" id="IPR007527">
    <property type="entry name" value="Znf_SWIM"/>
</dbReference>
<evidence type="ECO:0000259" key="2">
    <source>
        <dbReference type="PROSITE" id="PS50966"/>
    </source>
</evidence>
<proteinExistence type="predicted"/>
<keyword evidence="1" id="KW-0863">Zinc-finger</keyword>
<evidence type="ECO:0000256" key="1">
    <source>
        <dbReference type="PROSITE-ProRule" id="PRU00325"/>
    </source>
</evidence>
<dbReference type="OrthoDB" id="7821105at2"/>
<sequence>MAAALDFTYQYAFPSGVVVNDDSGPQLSLATCDADLVKPYFFDGKLRKPRQTGEMLYVLSDVVRTHFFLPRPALLDPVLTSNESLLRLEGFSGCCGVYARVDLPEGVFEGDCHGRGTTNVDFNTDMRNALLRLRDDEQVEFAVGADEVVLSRGNERTVEKKVQLPLRWIKGFSEVQAYLPQLEVAMEVSAPDALRFLRSLPKSSVPKRPTFAISAARSIRASQREVAGAVPIHGTHRVKVLEPLLLRAKSLRVWVDRDSGASGWEVRFEQGSFFLLISPELYRGFSGEGQVLSALANPPGDEAIAKVRASLKWQSELNAQALADQLGLQSAEVVGALAVLGSRGLAGFDSDSGNYFHRELPFDLDKVEDMQPRLGNARKLIEAGKIALVTPASGDAAAIYEVAGTGTTHRVRLEEQGPACTCPWFSKYQGQRGPCKHILAASIMAGDDEGKPST</sequence>
<gene>
    <name evidence="3" type="ORF">EH31_16945</name>
</gene>
<dbReference type="STRING" id="1044.EH31_16945"/>
<name>A0A074MA05_ERYLO</name>
<dbReference type="AlphaFoldDB" id="A0A074MA05"/>
<reference evidence="3 4" key="1">
    <citation type="submission" date="2014-04" db="EMBL/GenBank/DDBJ databases">
        <title>A comprehensive comparison of genomes of Erythrobacter spp. strains.</title>
        <authorList>
            <person name="Zheng Q."/>
        </authorList>
    </citation>
    <scope>NUCLEOTIDE SEQUENCE [LARGE SCALE GENOMIC DNA]</scope>
    <source>
        <strain evidence="3 4">DSM 6997</strain>
    </source>
</reference>
<protein>
    <recommendedName>
        <fullName evidence="2">SWIM-type domain-containing protein</fullName>
    </recommendedName>
</protein>
<dbReference type="GO" id="GO:0008270">
    <property type="term" value="F:zinc ion binding"/>
    <property type="evidence" value="ECO:0007669"/>
    <property type="project" value="UniProtKB-KW"/>
</dbReference>
<dbReference type="Proteomes" id="UP000027647">
    <property type="component" value="Unassembled WGS sequence"/>
</dbReference>